<sequence length="410" mass="42965">MMVLPGVLGALRCRAYRHFTIGNVPSLLGQWAQRTALAWLMWRMTHSGTWIGALAFVELAPMVLLSPLTGVLADRWRYLRVMRAVQLLLAGQALALFALARWGDGALTPGLMLVLVGLGGIAMAVDNPFRLSLVPTLVPRPRLADALALNSMLFNLARFAGPMLAAALLASGGAALAFIANALAALLFCAALHLLREPPLARPPTSEPLGRMFRDGLRYAFSHPGLRLMMGISVAAALLARSVPEILPGYAALFGHEAELFARMSAVVGAGAMLGGILVARGRSPRRLALMALTAAGALACVVILLALAPGRVPALALLFLLGTALVVSAVSNLSVIQMTADPSRRGRVLSLHTMIFRGGPAAGALAIGGLSDLVGLRLVLAFSGGLCLILALWCASRRQPGLASLLDEP</sequence>
<organism evidence="8 9">
    <name type="scientific">Paracoccus yeei</name>
    <dbReference type="NCBI Taxonomy" id="147645"/>
    <lineage>
        <taxon>Bacteria</taxon>
        <taxon>Pseudomonadati</taxon>
        <taxon>Pseudomonadota</taxon>
        <taxon>Alphaproteobacteria</taxon>
        <taxon>Rhodobacterales</taxon>
        <taxon>Paracoccaceae</taxon>
        <taxon>Paracoccus</taxon>
    </lineage>
</organism>
<dbReference type="GO" id="GO:0005886">
    <property type="term" value="C:plasma membrane"/>
    <property type="evidence" value="ECO:0007669"/>
    <property type="project" value="UniProtKB-SubCell"/>
</dbReference>
<evidence type="ECO:0000256" key="6">
    <source>
        <dbReference type="ARBA" id="ARBA00023136"/>
    </source>
</evidence>
<comment type="subcellular location">
    <subcellularLocation>
        <location evidence="1">Cell membrane</location>
        <topology evidence="1">Multi-pass membrane protein</topology>
    </subcellularLocation>
</comment>
<evidence type="ECO:0000256" key="3">
    <source>
        <dbReference type="ARBA" id="ARBA00022475"/>
    </source>
</evidence>
<gene>
    <name evidence="8" type="ORF">PYTT13_22360</name>
</gene>
<geneLocation type="plasmid" evidence="9">
    <name>ptt13-5</name>
</geneLocation>
<protein>
    <recommendedName>
        <fullName evidence="10">MFS transporter</fullName>
    </recommendedName>
</protein>
<evidence type="ECO:0000256" key="1">
    <source>
        <dbReference type="ARBA" id="ARBA00004651"/>
    </source>
</evidence>
<feature type="transmembrane region" description="Helical" evidence="7">
    <location>
        <begin position="288"/>
        <end position="309"/>
    </location>
</feature>
<accession>A0A2D2C7S4</accession>
<evidence type="ECO:0000256" key="4">
    <source>
        <dbReference type="ARBA" id="ARBA00022692"/>
    </source>
</evidence>
<feature type="transmembrane region" description="Helical" evidence="7">
    <location>
        <begin position="106"/>
        <end position="125"/>
    </location>
</feature>
<feature type="transmembrane region" description="Helical" evidence="7">
    <location>
        <begin position="349"/>
        <end position="369"/>
    </location>
</feature>
<evidence type="ECO:0000256" key="2">
    <source>
        <dbReference type="ARBA" id="ARBA00022448"/>
    </source>
</evidence>
<dbReference type="SUPFAM" id="SSF103473">
    <property type="entry name" value="MFS general substrate transporter"/>
    <property type="match status" value="1"/>
</dbReference>
<evidence type="ECO:0008006" key="10">
    <source>
        <dbReference type="Google" id="ProtNLM"/>
    </source>
</evidence>
<dbReference type="Pfam" id="PF05977">
    <property type="entry name" value="MFS_3"/>
    <property type="match status" value="1"/>
</dbReference>
<keyword evidence="8" id="KW-0614">Plasmid</keyword>
<feature type="transmembrane region" description="Helical" evidence="7">
    <location>
        <begin position="260"/>
        <end position="281"/>
    </location>
</feature>
<proteinExistence type="predicted"/>
<feature type="transmembrane region" description="Helical" evidence="7">
    <location>
        <begin position="315"/>
        <end position="337"/>
    </location>
</feature>
<dbReference type="EMBL" id="CP024427">
    <property type="protein sequence ID" value="ATQ58560.1"/>
    <property type="molecule type" value="Genomic_DNA"/>
</dbReference>
<evidence type="ECO:0000313" key="9">
    <source>
        <dbReference type="Proteomes" id="UP000229314"/>
    </source>
</evidence>
<keyword evidence="2" id="KW-0813">Transport</keyword>
<dbReference type="InterPro" id="IPR010290">
    <property type="entry name" value="TM_effector"/>
</dbReference>
<keyword evidence="6 7" id="KW-0472">Membrane</keyword>
<dbReference type="Gene3D" id="1.20.1250.20">
    <property type="entry name" value="MFS general substrate transporter like domains"/>
    <property type="match status" value="1"/>
</dbReference>
<keyword evidence="4 7" id="KW-0812">Transmembrane</keyword>
<evidence type="ECO:0000313" key="8">
    <source>
        <dbReference type="EMBL" id="ATQ58560.1"/>
    </source>
</evidence>
<dbReference type="PANTHER" id="PTHR23513">
    <property type="entry name" value="INTEGRAL MEMBRANE EFFLUX PROTEIN-RELATED"/>
    <property type="match status" value="1"/>
</dbReference>
<feature type="transmembrane region" description="Helical" evidence="7">
    <location>
        <begin position="50"/>
        <end position="72"/>
    </location>
</feature>
<dbReference type="AlphaFoldDB" id="A0A2D2C7S4"/>
<dbReference type="InterPro" id="IPR036259">
    <property type="entry name" value="MFS_trans_sf"/>
</dbReference>
<keyword evidence="3" id="KW-1003">Cell membrane</keyword>
<feature type="transmembrane region" description="Helical" evidence="7">
    <location>
        <begin position="375"/>
        <end position="396"/>
    </location>
</feature>
<dbReference type="CDD" id="cd06173">
    <property type="entry name" value="MFS_MefA_like"/>
    <property type="match status" value="1"/>
</dbReference>
<dbReference type="GeneID" id="78900389"/>
<evidence type="ECO:0000256" key="5">
    <source>
        <dbReference type="ARBA" id="ARBA00022989"/>
    </source>
</evidence>
<name>A0A2D2C7S4_9RHOB</name>
<feature type="transmembrane region" description="Helical" evidence="7">
    <location>
        <begin position="146"/>
        <end position="169"/>
    </location>
</feature>
<feature type="transmembrane region" description="Helical" evidence="7">
    <location>
        <begin position="84"/>
        <end position="100"/>
    </location>
</feature>
<evidence type="ECO:0000256" key="7">
    <source>
        <dbReference type="SAM" id="Phobius"/>
    </source>
</evidence>
<dbReference type="RefSeq" id="WP_099650840.1">
    <property type="nucleotide sequence ID" value="NZ_CAJGAB010000010.1"/>
</dbReference>
<dbReference type="PANTHER" id="PTHR23513:SF6">
    <property type="entry name" value="MAJOR FACILITATOR SUPERFAMILY ASSOCIATED DOMAIN-CONTAINING PROTEIN"/>
    <property type="match status" value="1"/>
</dbReference>
<reference evidence="8 9" key="1">
    <citation type="submission" date="2017-10" db="EMBL/GenBank/DDBJ databases">
        <title>Complete genome sequence of Paracoccus yeei TT13 isolated from human skin.</title>
        <authorList>
            <person name="Lee K."/>
            <person name="Lim J.Y."/>
            <person name="Hwang I."/>
        </authorList>
    </citation>
    <scope>NUCLEOTIDE SEQUENCE [LARGE SCALE GENOMIC DNA]</scope>
    <source>
        <strain evidence="8 9">TT13</strain>
        <plasmid evidence="9">Plasmid ptt13-5</plasmid>
    </source>
</reference>
<dbReference type="Proteomes" id="UP000229314">
    <property type="component" value="Plasmid pTT13-5"/>
</dbReference>
<feature type="transmembrane region" description="Helical" evidence="7">
    <location>
        <begin position="175"/>
        <end position="195"/>
    </location>
</feature>
<feature type="transmembrane region" description="Helical" evidence="7">
    <location>
        <begin position="216"/>
        <end position="240"/>
    </location>
</feature>
<keyword evidence="5 7" id="KW-1133">Transmembrane helix</keyword>